<dbReference type="InterPro" id="IPR036890">
    <property type="entry name" value="HATPase_C_sf"/>
</dbReference>
<comment type="caution">
    <text evidence="3">The sequence shown here is derived from an EMBL/GenBank/DDBJ whole genome shotgun (WGS) entry which is preliminary data.</text>
</comment>
<dbReference type="RefSeq" id="WP_151561088.1">
    <property type="nucleotide sequence ID" value="NZ_WBMT01000007.1"/>
</dbReference>
<reference evidence="3 4" key="1">
    <citation type="submission" date="2019-09" db="EMBL/GenBank/DDBJ databases">
        <title>Actinomadura physcomitrii sp. nov., a novel actinomycete isolated from moss [Physcomitrium sphaericum (Ludw) Fuernr].</title>
        <authorList>
            <person name="Zhuang X."/>
            <person name="Liu C."/>
        </authorList>
    </citation>
    <scope>NUCLEOTIDE SEQUENCE [LARGE SCALE GENOMIC DNA]</scope>
    <source>
        <strain evidence="3 4">HMC1</strain>
    </source>
</reference>
<dbReference type="Proteomes" id="UP000468735">
    <property type="component" value="Unassembled WGS sequence"/>
</dbReference>
<dbReference type="OrthoDB" id="4284922at2"/>
<dbReference type="InterPro" id="IPR003594">
    <property type="entry name" value="HATPase_dom"/>
</dbReference>
<evidence type="ECO:0000313" key="4">
    <source>
        <dbReference type="Proteomes" id="UP000468735"/>
    </source>
</evidence>
<keyword evidence="4" id="KW-1185">Reference proteome</keyword>
<dbReference type="PANTHER" id="PTHR35526:SF3">
    <property type="entry name" value="ANTI-SIGMA-F FACTOR RSBW"/>
    <property type="match status" value="1"/>
</dbReference>
<dbReference type="SUPFAM" id="SSF55874">
    <property type="entry name" value="ATPase domain of HSP90 chaperone/DNA topoisomerase II/histidine kinase"/>
    <property type="match status" value="1"/>
</dbReference>
<proteinExistence type="predicted"/>
<dbReference type="CDD" id="cd16936">
    <property type="entry name" value="HATPase_RsbW-like"/>
    <property type="match status" value="1"/>
</dbReference>
<dbReference type="GO" id="GO:0005524">
    <property type="term" value="F:ATP binding"/>
    <property type="evidence" value="ECO:0007669"/>
    <property type="project" value="UniProtKB-KW"/>
</dbReference>
<keyword evidence="1" id="KW-0808">Transferase</keyword>
<keyword evidence="3" id="KW-0067">ATP-binding</keyword>
<keyword evidence="1" id="KW-0723">Serine/threonine-protein kinase</keyword>
<keyword evidence="1" id="KW-0418">Kinase</keyword>
<accession>A0A6H9YZR0</accession>
<dbReference type="PANTHER" id="PTHR35526">
    <property type="entry name" value="ANTI-SIGMA-F FACTOR RSBW-RELATED"/>
    <property type="match status" value="1"/>
</dbReference>
<name>A0A6H9YZR0_9ACTN</name>
<sequence>MEWTLTYPGLPAMVPAARAFVRAMLEETPRAEDVELVTSELVANSLRHTPAGLSGGTFTVAVTVRHGWARVAVTDSGSGDWRHAASRPGDDEEYGRGLLIVEVCADKAGHDVAEDGQTMWAEFTWRIR</sequence>
<gene>
    <name evidence="3" type="ORF">F8566_16320</name>
</gene>
<dbReference type="GO" id="GO:0004674">
    <property type="term" value="F:protein serine/threonine kinase activity"/>
    <property type="evidence" value="ECO:0007669"/>
    <property type="project" value="UniProtKB-KW"/>
</dbReference>
<dbReference type="InterPro" id="IPR050267">
    <property type="entry name" value="Anti-sigma-factor_SerPK"/>
</dbReference>
<evidence type="ECO:0000313" key="3">
    <source>
        <dbReference type="EMBL" id="KAB2348359.1"/>
    </source>
</evidence>
<protein>
    <submittedName>
        <fullName evidence="3">ATP-binding protein</fullName>
    </submittedName>
</protein>
<dbReference type="Gene3D" id="3.30.565.10">
    <property type="entry name" value="Histidine kinase-like ATPase, C-terminal domain"/>
    <property type="match status" value="1"/>
</dbReference>
<keyword evidence="3" id="KW-0547">Nucleotide-binding</keyword>
<evidence type="ECO:0000256" key="1">
    <source>
        <dbReference type="ARBA" id="ARBA00022527"/>
    </source>
</evidence>
<dbReference type="Pfam" id="PF13581">
    <property type="entry name" value="HATPase_c_2"/>
    <property type="match status" value="1"/>
</dbReference>
<feature type="domain" description="Histidine kinase/HSP90-like ATPase" evidence="2">
    <location>
        <begin position="10"/>
        <end position="116"/>
    </location>
</feature>
<evidence type="ECO:0000259" key="2">
    <source>
        <dbReference type="Pfam" id="PF13581"/>
    </source>
</evidence>
<dbReference type="AlphaFoldDB" id="A0A6H9YZR0"/>
<organism evidence="3 4">
    <name type="scientific">Actinomadura rudentiformis</name>
    <dbReference type="NCBI Taxonomy" id="359158"/>
    <lineage>
        <taxon>Bacteria</taxon>
        <taxon>Bacillati</taxon>
        <taxon>Actinomycetota</taxon>
        <taxon>Actinomycetes</taxon>
        <taxon>Streptosporangiales</taxon>
        <taxon>Thermomonosporaceae</taxon>
        <taxon>Actinomadura</taxon>
    </lineage>
</organism>
<dbReference type="EMBL" id="WBMT01000007">
    <property type="protein sequence ID" value="KAB2348359.1"/>
    <property type="molecule type" value="Genomic_DNA"/>
</dbReference>